<dbReference type="SUPFAM" id="SSF63418">
    <property type="entry name" value="MurE/MurF N-terminal domain"/>
    <property type="match status" value="1"/>
</dbReference>
<evidence type="ECO:0000313" key="13">
    <source>
        <dbReference type="Proteomes" id="UP000315751"/>
    </source>
</evidence>
<dbReference type="Gene3D" id="3.40.1190.10">
    <property type="entry name" value="Mur-like, catalytic domain"/>
    <property type="match status" value="1"/>
</dbReference>
<dbReference type="Pfam" id="PF02875">
    <property type="entry name" value="Mur_ligase_C"/>
    <property type="match status" value="1"/>
</dbReference>
<dbReference type="EMBL" id="VITR01000002">
    <property type="protein sequence ID" value="TWB45198.1"/>
    <property type="molecule type" value="Genomic_DNA"/>
</dbReference>
<feature type="binding site" evidence="7">
    <location>
        <begin position="115"/>
        <end position="121"/>
    </location>
    <ligand>
        <name>ATP</name>
        <dbReference type="ChEBI" id="CHEBI:30616"/>
    </ligand>
</feature>
<accession>A0A560HFJ2</accession>
<dbReference type="InterPro" id="IPR036565">
    <property type="entry name" value="Mur-like_cat_sf"/>
</dbReference>
<dbReference type="GO" id="GO:0071555">
    <property type="term" value="P:cell wall organization"/>
    <property type="evidence" value="ECO:0007669"/>
    <property type="project" value="UniProtKB-KW"/>
</dbReference>
<comment type="similarity">
    <text evidence="1 7">Belongs to the MurCDEF family. MurE subfamily.</text>
</comment>
<dbReference type="InterPro" id="IPR004101">
    <property type="entry name" value="Mur_ligase_C"/>
</dbReference>
<feature type="domain" description="Mur ligase N-terminal catalytic" evidence="9">
    <location>
        <begin position="25"/>
        <end position="103"/>
    </location>
</feature>
<dbReference type="Pfam" id="PF01225">
    <property type="entry name" value="Mur_ligase"/>
    <property type="match status" value="1"/>
</dbReference>
<keyword evidence="7" id="KW-0963">Cytoplasm</keyword>
<dbReference type="GO" id="GO:0005737">
    <property type="term" value="C:cytoplasm"/>
    <property type="evidence" value="ECO:0007669"/>
    <property type="project" value="UniProtKB-SubCell"/>
</dbReference>
<feature type="domain" description="Mur ligase C-terminal" evidence="10">
    <location>
        <begin position="338"/>
        <end position="462"/>
    </location>
</feature>
<dbReference type="AlphaFoldDB" id="A0A560HFJ2"/>
<evidence type="ECO:0000256" key="7">
    <source>
        <dbReference type="HAMAP-Rule" id="MF_00208"/>
    </source>
</evidence>
<dbReference type="Gene3D" id="3.40.1390.10">
    <property type="entry name" value="MurE/MurF, N-terminal domain"/>
    <property type="match status" value="1"/>
</dbReference>
<evidence type="ECO:0000256" key="2">
    <source>
        <dbReference type="ARBA" id="ARBA00022618"/>
    </source>
</evidence>
<sequence length="498" mass="52246">MRLTDLMASRTEIAVSALALERDPEITGLTADSRAVKPGMLFAAMPGSARDGRDFIPQAVAAGAVAVLAPKGTTLPENLPHPVSLIEDANPRRRFALLAAAFYKRQPATIAAVTGTNGKTSTAQFTRQLWSLQGHQAGAMGTLGLIAPGFPREDSLTTPDPVALHSTLSRLAEGGITHLAMEASSHGLDQFRLDGVLVTVGGFTNLTRDHLDYHGTMEAYFKAKAMLFDRVMPRGATAVVNADIPEFQALADLTRARKQTLIGFGERGRELAVTALRPLPQGQALTLEVMGTRHDIVLPLVGRFQVWNALCALGMVIGSGAEPQAAAGLLSQLDGVRGRLELVATLDNGAAVYVDYAHTPDGLETVLNSLRPHAEGRLSVVFGCGGDRDRGKRPMMGAIAARLADRVIVTDDNPRTEIPGAIRAEVLAGCPGATEVDDRAAAIALAIGELKAGDVLVIAGKGHEQGQIVGKEVRPFDDAAVARGVLGLTGGTDQGGQA</sequence>
<feature type="short sequence motif" description="Meso-diaminopimelate recognition motif" evidence="7">
    <location>
        <begin position="412"/>
        <end position="415"/>
    </location>
</feature>
<dbReference type="Pfam" id="PF08245">
    <property type="entry name" value="Mur_ligase_M"/>
    <property type="match status" value="1"/>
</dbReference>
<evidence type="ECO:0000256" key="1">
    <source>
        <dbReference type="ARBA" id="ARBA00005898"/>
    </source>
</evidence>
<comment type="caution">
    <text evidence="7">Lacks conserved residue(s) required for the propagation of feature annotation.</text>
</comment>
<dbReference type="GO" id="GO:0009252">
    <property type="term" value="P:peptidoglycan biosynthetic process"/>
    <property type="evidence" value="ECO:0007669"/>
    <property type="project" value="UniProtKB-UniRule"/>
</dbReference>
<gene>
    <name evidence="7" type="primary">murE</name>
    <name evidence="12" type="ORF">FBZ90_102153</name>
</gene>
<feature type="binding site" evidence="7">
    <location>
        <position position="464"/>
    </location>
    <ligand>
        <name>meso-2,6-diaminopimelate</name>
        <dbReference type="ChEBI" id="CHEBI:57791"/>
    </ligand>
</feature>
<dbReference type="Gene3D" id="3.90.190.20">
    <property type="entry name" value="Mur ligase, C-terminal domain"/>
    <property type="match status" value="1"/>
</dbReference>
<keyword evidence="7" id="KW-0460">Magnesium</keyword>
<evidence type="ECO:0000259" key="10">
    <source>
        <dbReference type="Pfam" id="PF02875"/>
    </source>
</evidence>
<dbReference type="GO" id="GO:0008765">
    <property type="term" value="F:UDP-N-acetylmuramoylalanyl-D-glutamate-2,6-diaminopimelate ligase activity"/>
    <property type="evidence" value="ECO:0007669"/>
    <property type="project" value="UniProtKB-UniRule"/>
</dbReference>
<keyword evidence="2 7" id="KW-0132">Cell division</keyword>
<feature type="binding site" evidence="7">
    <location>
        <position position="190"/>
    </location>
    <ligand>
        <name>UDP-N-acetyl-alpha-D-muramoyl-L-alanyl-D-glutamate</name>
        <dbReference type="ChEBI" id="CHEBI:83900"/>
    </ligand>
</feature>
<dbReference type="GO" id="GO:0000287">
    <property type="term" value="F:magnesium ion binding"/>
    <property type="evidence" value="ECO:0007669"/>
    <property type="project" value="UniProtKB-UniRule"/>
</dbReference>
<feature type="domain" description="Mur ligase central" evidence="11">
    <location>
        <begin position="113"/>
        <end position="315"/>
    </location>
</feature>
<dbReference type="HAMAP" id="MF_00208">
    <property type="entry name" value="MurE"/>
    <property type="match status" value="1"/>
</dbReference>
<feature type="binding site" evidence="7">
    <location>
        <position position="33"/>
    </location>
    <ligand>
        <name>UDP-N-acetyl-alpha-D-muramoyl-L-alanyl-D-glutamate</name>
        <dbReference type="ChEBI" id="CHEBI:83900"/>
    </ligand>
</feature>
<dbReference type="GO" id="GO:0008360">
    <property type="term" value="P:regulation of cell shape"/>
    <property type="evidence" value="ECO:0007669"/>
    <property type="project" value="UniProtKB-KW"/>
</dbReference>
<comment type="caution">
    <text evidence="12">The sequence shown here is derived from an EMBL/GenBank/DDBJ whole genome shotgun (WGS) entry which is preliminary data.</text>
</comment>
<keyword evidence="13" id="KW-1185">Reference proteome</keyword>
<feature type="binding site" evidence="7">
    <location>
        <position position="192"/>
    </location>
    <ligand>
        <name>UDP-N-acetyl-alpha-D-muramoyl-L-alanyl-D-glutamate</name>
        <dbReference type="ChEBI" id="CHEBI:83900"/>
    </ligand>
</feature>
<protein>
    <recommendedName>
        <fullName evidence="7">UDP-N-acetylmuramoyl-L-alanyl-D-glutamate--2,6-diaminopimelate ligase</fullName>
        <ecNumber evidence="7">6.3.2.13</ecNumber>
    </recommendedName>
    <alternativeName>
        <fullName evidence="7">Meso-A2pm-adding enzyme</fullName>
    </alternativeName>
    <alternativeName>
        <fullName evidence="7">Meso-diaminopimelate-adding enzyme</fullName>
    </alternativeName>
    <alternativeName>
        <fullName evidence="7">UDP-MurNAc-L-Ala-D-Glu:meso-diaminopimelate ligase</fullName>
    </alternativeName>
    <alternativeName>
        <fullName evidence="7">UDP-MurNAc-tripeptide synthetase</fullName>
    </alternativeName>
    <alternativeName>
        <fullName evidence="7">UDP-N-acetylmuramyl-tripeptide synthetase</fullName>
    </alternativeName>
</protein>
<dbReference type="GO" id="GO:0051301">
    <property type="term" value="P:cell division"/>
    <property type="evidence" value="ECO:0007669"/>
    <property type="project" value="UniProtKB-KW"/>
</dbReference>
<dbReference type="InterPro" id="IPR036615">
    <property type="entry name" value="Mur_ligase_C_dom_sf"/>
</dbReference>
<dbReference type="InterPro" id="IPR035911">
    <property type="entry name" value="MurE/MurF_N"/>
</dbReference>
<evidence type="ECO:0000259" key="9">
    <source>
        <dbReference type="Pfam" id="PF01225"/>
    </source>
</evidence>
<comment type="pathway">
    <text evidence="7 8">Cell wall biogenesis; peptidoglycan biosynthesis.</text>
</comment>
<keyword evidence="7" id="KW-0067">ATP-binding</keyword>
<name>A0A560HFJ2_9PROT</name>
<dbReference type="RefSeq" id="WP_338121696.1">
    <property type="nucleotide sequence ID" value="NZ_VITR01000002.1"/>
</dbReference>
<dbReference type="GO" id="GO:0005524">
    <property type="term" value="F:ATP binding"/>
    <property type="evidence" value="ECO:0007669"/>
    <property type="project" value="UniProtKB-UniRule"/>
</dbReference>
<feature type="binding site" evidence="7">
    <location>
        <position position="388"/>
    </location>
    <ligand>
        <name>meso-2,6-diaminopimelate</name>
        <dbReference type="ChEBI" id="CHEBI:57791"/>
    </ligand>
</feature>
<keyword evidence="6 7" id="KW-0961">Cell wall biogenesis/degradation</keyword>
<evidence type="ECO:0000256" key="8">
    <source>
        <dbReference type="RuleBase" id="RU004135"/>
    </source>
</evidence>
<evidence type="ECO:0000313" key="12">
    <source>
        <dbReference type="EMBL" id="TWB45198.1"/>
    </source>
</evidence>
<dbReference type="SUPFAM" id="SSF53623">
    <property type="entry name" value="MurD-like peptide ligases, catalytic domain"/>
    <property type="match status" value="1"/>
</dbReference>
<keyword evidence="7" id="KW-0547">Nucleotide-binding</keyword>
<keyword evidence="4 7" id="KW-0573">Peptidoglycan synthesis</keyword>
<feature type="binding site" evidence="7">
    <location>
        <position position="184"/>
    </location>
    <ligand>
        <name>UDP-N-acetyl-alpha-D-muramoyl-L-alanyl-D-glutamate</name>
        <dbReference type="ChEBI" id="CHEBI:83900"/>
    </ligand>
</feature>
<keyword evidence="7 12" id="KW-0436">Ligase</keyword>
<dbReference type="InterPro" id="IPR005761">
    <property type="entry name" value="UDP-N-AcMur-Glu-dNH2Pim_ligase"/>
</dbReference>
<evidence type="ECO:0000259" key="11">
    <source>
        <dbReference type="Pfam" id="PF08245"/>
    </source>
</evidence>
<dbReference type="UniPathway" id="UPA00219"/>
<dbReference type="EC" id="6.3.2.13" evidence="7"/>
<comment type="function">
    <text evidence="7">Catalyzes the addition of meso-diaminopimelic acid to the nucleotide precursor UDP-N-acetylmuramoyl-L-alanyl-D-glutamate (UMAG) in the biosynthesis of bacterial cell-wall peptidoglycan.</text>
</comment>
<dbReference type="NCBIfam" id="NF001124">
    <property type="entry name" value="PRK00139.1-2"/>
    <property type="match status" value="1"/>
</dbReference>
<evidence type="ECO:0000256" key="5">
    <source>
        <dbReference type="ARBA" id="ARBA00023306"/>
    </source>
</evidence>
<comment type="catalytic activity">
    <reaction evidence="7">
        <text>UDP-N-acetyl-alpha-D-muramoyl-L-alanyl-D-glutamate + meso-2,6-diaminopimelate + ATP = UDP-N-acetyl-alpha-D-muramoyl-L-alanyl-gamma-D-glutamyl-meso-2,6-diaminopimelate + ADP + phosphate + H(+)</text>
        <dbReference type="Rhea" id="RHEA:23676"/>
        <dbReference type="ChEBI" id="CHEBI:15378"/>
        <dbReference type="ChEBI" id="CHEBI:30616"/>
        <dbReference type="ChEBI" id="CHEBI:43474"/>
        <dbReference type="ChEBI" id="CHEBI:57791"/>
        <dbReference type="ChEBI" id="CHEBI:83900"/>
        <dbReference type="ChEBI" id="CHEBI:83905"/>
        <dbReference type="ChEBI" id="CHEBI:456216"/>
        <dbReference type="EC" id="6.3.2.13"/>
    </reaction>
</comment>
<dbReference type="InterPro" id="IPR000713">
    <property type="entry name" value="Mur_ligase_N"/>
</dbReference>
<dbReference type="InterPro" id="IPR013221">
    <property type="entry name" value="Mur_ligase_cen"/>
</dbReference>
<comment type="cofactor">
    <cofactor evidence="7">
        <name>Mg(2+)</name>
        <dbReference type="ChEBI" id="CHEBI:18420"/>
    </cofactor>
</comment>
<feature type="binding site" evidence="7">
    <location>
        <begin position="157"/>
        <end position="158"/>
    </location>
    <ligand>
        <name>UDP-N-acetyl-alpha-D-muramoyl-L-alanyl-D-glutamate</name>
        <dbReference type="ChEBI" id="CHEBI:83900"/>
    </ligand>
</feature>
<evidence type="ECO:0000256" key="3">
    <source>
        <dbReference type="ARBA" id="ARBA00022960"/>
    </source>
</evidence>
<reference evidence="12 13" key="1">
    <citation type="submission" date="2019-06" db="EMBL/GenBank/DDBJ databases">
        <title>Genomic Encyclopedia of Type Strains, Phase IV (KMG-V): Genome sequencing to study the core and pangenomes of soil and plant-associated prokaryotes.</title>
        <authorList>
            <person name="Whitman W."/>
        </authorList>
    </citation>
    <scope>NUCLEOTIDE SEQUENCE [LARGE SCALE GENOMIC DNA]</scope>
    <source>
        <strain evidence="12 13">BR 11622</strain>
    </source>
</reference>
<dbReference type="NCBIfam" id="NF001126">
    <property type="entry name" value="PRK00139.1-4"/>
    <property type="match status" value="1"/>
</dbReference>
<keyword evidence="5 7" id="KW-0131">Cell cycle</keyword>
<dbReference type="PANTHER" id="PTHR23135">
    <property type="entry name" value="MUR LIGASE FAMILY MEMBER"/>
    <property type="match status" value="1"/>
</dbReference>
<dbReference type="Proteomes" id="UP000315751">
    <property type="component" value="Unassembled WGS sequence"/>
</dbReference>
<proteinExistence type="inferred from homology"/>
<evidence type="ECO:0000256" key="6">
    <source>
        <dbReference type="ARBA" id="ARBA00023316"/>
    </source>
</evidence>
<organism evidence="12 13">
    <name type="scientific">Nitrospirillum amazonense</name>
    <dbReference type="NCBI Taxonomy" id="28077"/>
    <lineage>
        <taxon>Bacteria</taxon>
        <taxon>Pseudomonadati</taxon>
        <taxon>Pseudomonadota</taxon>
        <taxon>Alphaproteobacteria</taxon>
        <taxon>Rhodospirillales</taxon>
        <taxon>Azospirillaceae</taxon>
        <taxon>Nitrospirillum</taxon>
    </lineage>
</organism>
<comment type="subcellular location">
    <subcellularLocation>
        <location evidence="7 8">Cytoplasm</location>
    </subcellularLocation>
</comment>
<comment type="PTM">
    <text evidence="7">Carboxylation is probably crucial for Mg(2+) binding and, consequently, for the gamma-phosphate positioning of ATP.</text>
</comment>
<dbReference type="PANTHER" id="PTHR23135:SF4">
    <property type="entry name" value="UDP-N-ACETYLMURAMOYL-L-ALANYL-D-GLUTAMATE--2,6-DIAMINOPIMELATE LIGASE MURE HOMOLOG, CHLOROPLASTIC"/>
    <property type="match status" value="1"/>
</dbReference>
<dbReference type="NCBIfam" id="TIGR01085">
    <property type="entry name" value="murE"/>
    <property type="match status" value="1"/>
</dbReference>
<dbReference type="SUPFAM" id="SSF53244">
    <property type="entry name" value="MurD-like peptide ligases, peptide-binding domain"/>
    <property type="match status" value="1"/>
</dbReference>
<keyword evidence="3 7" id="KW-0133">Cell shape</keyword>
<feature type="modified residue" description="N6-carboxylysine" evidence="7">
    <location>
        <position position="224"/>
    </location>
</feature>
<feature type="binding site" evidence="7">
    <location>
        <begin position="412"/>
        <end position="415"/>
    </location>
    <ligand>
        <name>meso-2,6-diaminopimelate</name>
        <dbReference type="ChEBI" id="CHEBI:57791"/>
    </ligand>
</feature>
<evidence type="ECO:0000256" key="4">
    <source>
        <dbReference type="ARBA" id="ARBA00022984"/>
    </source>
</evidence>
<feature type="binding site" evidence="7">
    <location>
        <position position="460"/>
    </location>
    <ligand>
        <name>meso-2,6-diaminopimelate</name>
        <dbReference type="ChEBI" id="CHEBI:57791"/>
    </ligand>
</feature>